<sequence>MSLQERLQRSEAELADKWAALHAASVGGTPNSRIIGRISMKSPNAVERVSSFRDQKVMTSHQGISPALRNLTKKSETKRVKK</sequence>
<dbReference type="EMBL" id="KN596500">
    <property type="protein sequence ID" value="KHJ80937.1"/>
    <property type="molecule type" value="Genomic_DNA"/>
</dbReference>
<evidence type="ECO:0000313" key="2">
    <source>
        <dbReference type="EMBL" id="KHJ80937.1"/>
    </source>
</evidence>
<feature type="compositionally biased region" description="Basic and acidic residues" evidence="1">
    <location>
        <begin position="73"/>
        <end position="82"/>
    </location>
</feature>
<accession>A0A0B1SBK3</accession>
<protein>
    <submittedName>
        <fullName evidence="2">Uncharacterized protein</fullName>
    </submittedName>
</protein>
<gene>
    <name evidence="2" type="ORF">OESDEN_19382</name>
</gene>
<evidence type="ECO:0000313" key="3">
    <source>
        <dbReference type="Proteomes" id="UP000053660"/>
    </source>
</evidence>
<reference evidence="2 3" key="1">
    <citation type="submission" date="2014-03" db="EMBL/GenBank/DDBJ databases">
        <title>Draft genome of the hookworm Oesophagostomum dentatum.</title>
        <authorList>
            <person name="Mitreva M."/>
        </authorList>
    </citation>
    <scope>NUCLEOTIDE SEQUENCE [LARGE SCALE GENOMIC DNA]</scope>
    <source>
        <strain evidence="2 3">OD-Hann</strain>
    </source>
</reference>
<name>A0A0B1SBK3_OESDE</name>
<dbReference type="AlphaFoldDB" id="A0A0B1SBK3"/>
<dbReference type="Proteomes" id="UP000053660">
    <property type="component" value="Unassembled WGS sequence"/>
</dbReference>
<keyword evidence="3" id="KW-1185">Reference proteome</keyword>
<feature type="region of interest" description="Disordered" evidence="1">
    <location>
        <begin position="60"/>
        <end position="82"/>
    </location>
</feature>
<evidence type="ECO:0000256" key="1">
    <source>
        <dbReference type="SAM" id="MobiDB-lite"/>
    </source>
</evidence>
<organism evidence="2 3">
    <name type="scientific">Oesophagostomum dentatum</name>
    <name type="common">Nodular worm</name>
    <dbReference type="NCBI Taxonomy" id="61180"/>
    <lineage>
        <taxon>Eukaryota</taxon>
        <taxon>Metazoa</taxon>
        <taxon>Ecdysozoa</taxon>
        <taxon>Nematoda</taxon>
        <taxon>Chromadorea</taxon>
        <taxon>Rhabditida</taxon>
        <taxon>Rhabditina</taxon>
        <taxon>Rhabditomorpha</taxon>
        <taxon>Strongyloidea</taxon>
        <taxon>Strongylidae</taxon>
        <taxon>Oesophagostomum</taxon>
    </lineage>
</organism>
<proteinExistence type="predicted"/>